<keyword evidence="4" id="KW-0378">Hydrolase</keyword>
<evidence type="ECO:0000256" key="5">
    <source>
        <dbReference type="SAM" id="MobiDB-lite"/>
    </source>
</evidence>
<dbReference type="EMBL" id="GBEZ01020979">
    <property type="protein sequence ID" value="JAC65737.1"/>
    <property type="molecule type" value="Transcribed_RNA"/>
</dbReference>
<dbReference type="SUPFAM" id="SSF51445">
    <property type="entry name" value="(Trans)glycosidases"/>
    <property type="match status" value="1"/>
</dbReference>
<gene>
    <name evidence="7" type="ORF">TSPGSL018_15372</name>
</gene>
<dbReference type="InterPro" id="IPR025705">
    <property type="entry name" value="Beta_hexosaminidase_sua/sub"/>
</dbReference>
<dbReference type="PANTHER" id="PTHR22600:SF57">
    <property type="entry name" value="BETA-N-ACETYLHEXOSAMINIDASE"/>
    <property type="match status" value="1"/>
</dbReference>
<dbReference type="GO" id="GO:0005975">
    <property type="term" value="P:carbohydrate metabolic process"/>
    <property type="evidence" value="ECO:0007669"/>
    <property type="project" value="InterPro"/>
</dbReference>
<comment type="similarity">
    <text evidence="2">Belongs to the glycosyl hydrolase 20 family.</text>
</comment>
<dbReference type="GO" id="GO:0004563">
    <property type="term" value="F:beta-N-acetylhexosaminidase activity"/>
    <property type="evidence" value="ECO:0007669"/>
    <property type="project" value="UniProtKB-EC"/>
</dbReference>
<organism evidence="7">
    <name type="scientific">Tetraselmis sp. GSL018</name>
    <dbReference type="NCBI Taxonomy" id="582737"/>
    <lineage>
        <taxon>Eukaryota</taxon>
        <taxon>Viridiplantae</taxon>
        <taxon>Chlorophyta</taxon>
        <taxon>core chlorophytes</taxon>
        <taxon>Chlorodendrophyceae</taxon>
        <taxon>Chlorodendrales</taxon>
        <taxon>Chlorodendraceae</taxon>
        <taxon>Tetraselmis</taxon>
    </lineage>
</organism>
<evidence type="ECO:0000256" key="1">
    <source>
        <dbReference type="ARBA" id="ARBA00001231"/>
    </source>
</evidence>
<protein>
    <recommendedName>
        <fullName evidence="3">beta-N-acetylhexosaminidase</fullName>
        <ecNumber evidence="3">3.2.1.52</ecNumber>
    </recommendedName>
</protein>
<evidence type="ECO:0000313" key="7">
    <source>
        <dbReference type="EMBL" id="JAC65737.1"/>
    </source>
</evidence>
<dbReference type="PANTHER" id="PTHR22600">
    <property type="entry name" value="BETA-HEXOSAMINIDASE"/>
    <property type="match status" value="1"/>
</dbReference>
<name>A0A061QYJ7_9CHLO</name>
<evidence type="ECO:0000256" key="4">
    <source>
        <dbReference type="ARBA" id="ARBA00022801"/>
    </source>
</evidence>
<dbReference type="InterPro" id="IPR017853">
    <property type="entry name" value="GH"/>
</dbReference>
<reference evidence="7" key="1">
    <citation type="submission" date="2014-05" db="EMBL/GenBank/DDBJ databases">
        <title>The transcriptome of the halophilic microalga Tetraselmis sp. GSL018 isolated from the Great Salt Lake, Utah.</title>
        <authorList>
            <person name="Jinkerson R.E."/>
            <person name="D'Adamo S."/>
            <person name="Posewitz M.C."/>
        </authorList>
    </citation>
    <scope>NUCLEOTIDE SEQUENCE</scope>
    <source>
        <strain evidence="7">GSL018</strain>
    </source>
</reference>
<dbReference type="AlphaFoldDB" id="A0A061QYJ7"/>
<feature type="compositionally biased region" description="Acidic residues" evidence="5">
    <location>
        <begin position="160"/>
        <end position="173"/>
    </location>
</feature>
<feature type="domain" description="Glycoside hydrolase family 20 catalytic" evidence="6">
    <location>
        <begin position="1"/>
        <end position="128"/>
    </location>
</feature>
<sequence>MSWRGTRGGVIAAKMGHDVIMTPTSHCYFDYRQSKRPGEPGAWYALLPIETVYEFDPMLEPLPPPPDVVNGQPSSVCVAADEALTDKEKSHILGGQANVWTEYIGDEETVEYMLLLRLCALAEALWTPRESRSWDCFRLRLDQHVKHLDFMGLRYRGLDQEGEGEGTDGDSEAAEEHPPMEE</sequence>
<evidence type="ECO:0000259" key="6">
    <source>
        <dbReference type="Pfam" id="PF00728"/>
    </source>
</evidence>
<dbReference type="GO" id="GO:0016020">
    <property type="term" value="C:membrane"/>
    <property type="evidence" value="ECO:0007669"/>
    <property type="project" value="TreeGrafter"/>
</dbReference>
<evidence type="ECO:0000256" key="2">
    <source>
        <dbReference type="ARBA" id="ARBA00006285"/>
    </source>
</evidence>
<feature type="region of interest" description="Disordered" evidence="5">
    <location>
        <begin position="159"/>
        <end position="182"/>
    </location>
</feature>
<dbReference type="InterPro" id="IPR015883">
    <property type="entry name" value="Glyco_hydro_20_cat"/>
</dbReference>
<dbReference type="Pfam" id="PF00728">
    <property type="entry name" value="Glyco_hydro_20"/>
    <property type="match status" value="1"/>
</dbReference>
<dbReference type="GO" id="GO:0030203">
    <property type="term" value="P:glycosaminoglycan metabolic process"/>
    <property type="evidence" value="ECO:0007669"/>
    <property type="project" value="TreeGrafter"/>
</dbReference>
<evidence type="ECO:0000256" key="3">
    <source>
        <dbReference type="ARBA" id="ARBA00012663"/>
    </source>
</evidence>
<comment type="catalytic activity">
    <reaction evidence="1">
        <text>Hydrolysis of terminal non-reducing N-acetyl-D-hexosamine residues in N-acetyl-beta-D-hexosaminides.</text>
        <dbReference type="EC" id="3.2.1.52"/>
    </reaction>
</comment>
<dbReference type="EC" id="3.2.1.52" evidence="3"/>
<accession>A0A061QYJ7</accession>
<dbReference type="Gene3D" id="3.20.20.80">
    <property type="entry name" value="Glycosidases"/>
    <property type="match status" value="1"/>
</dbReference>
<proteinExistence type="inferred from homology"/>